<name>A0A3Q9HRM9_9FIRM</name>
<keyword evidence="2" id="KW-1185">Reference proteome</keyword>
<dbReference type="AlphaFoldDB" id="A0A3Q9HRM9"/>
<gene>
    <name evidence="1" type="ORF">BBF96_10465</name>
</gene>
<accession>A0A3Q9HRM9</accession>
<evidence type="ECO:0000313" key="1">
    <source>
        <dbReference type="EMBL" id="AZR73771.1"/>
    </source>
</evidence>
<sequence>MKFKIYCHSCEELARYLDELVTYFNKFGLIPRERDYVALPGDGILRIRFDKNEKKAKIIITLDWDTARR</sequence>
<dbReference type="Proteomes" id="UP000267250">
    <property type="component" value="Chromosome"/>
</dbReference>
<evidence type="ECO:0000313" key="2">
    <source>
        <dbReference type="Proteomes" id="UP000267250"/>
    </source>
</evidence>
<protein>
    <submittedName>
        <fullName evidence="1">Uncharacterized protein</fullName>
    </submittedName>
</protein>
<proteinExistence type="predicted"/>
<dbReference type="KEGG" id="aft:BBF96_10465"/>
<organism evidence="1 2">
    <name type="scientific">Anoxybacter fermentans</name>
    <dbReference type="NCBI Taxonomy" id="1323375"/>
    <lineage>
        <taxon>Bacteria</taxon>
        <taxon>Bacillati</taxon>
        <taxon>Bacillota</taxon>
        <taxon>Clostridia</taxon>
        <taxon>Halanaerobiales</taxon>
        <taxon>Anoxybacter</taxon>
    </lineage>
</organism>
<dbReference type="EMBL" id="CP016379">
    <property type="protein sequence ID" value="AZR73771.1"/>
    <property type="molecule type" value="Genomic_DNA"/>
</dbReference>
<reference evidence="1 2" key="1">
    <citation type="submission" date="2016-07" db="EMBL/GenBank/DDBJ databases">
        <title>Genome and transcriptome analysis of iron-reducing fermentative bacteria Anoxybacter fermentans.</title>
        <authorList>
            <person name="Zeng X."/>
            <person name="Shao Z."/>
        </authorList>
    </citation>
    <scope>NUCLEOTIDE SEQUENCE [LARGE SCALE GENOMIC DNA]</scope>
    <source>
        <strain evidence="1 2">DY22613</strain>
    </source>
</reference>
<dbReference type="RefSeq" id="WP_127017118.1">
    <property type="nucleotide sequence ID" value="NZ_CP016379.1"/>
</dbReference>